<reference evidence="2" key="1">
    <citation type="submission" date="2021-02" db="EMBL/GenBank/DDBJ databases">
        <authorList>
            <person name="Nieuwenhuis M."/>
            <person name="Van De Peppel L.J.J."/>
        </authorList>
    </citation>
    <scope>NUCLEOTIDE SEQUENCE</scope>
    <source>
        <strain evidence="2">D49</strain>
    </source>
</reference>
<sequence length="215" mass="24772">MDRLLNFHGQRAARLDQSQSIYKRFKQPRSWPMTLLSRFLFAAPNVHSNAIGKLWVDKLTVRHRCKDFFSKLNSQWGEHVVHASILLNANVAFLAIPSVDLSGDPEFSLHFRSAAQIASYMSVIASFGSMMLSLLLVRKHRKVEVGTAEEFHQYFERHDSDGTGHGFERLAILYSLPYSLLTWGLDGNLSHGFFTDVLPSFEHDHPFRHRIRYSR</sequence>
<reference evidence="2" key="2">
    <citation type="submission" date="2021-10" db="EMBL/GenBank/DDBJ databases">
        <title>Phylogenomics reveals ancestral predisposition of the termite-cultivated fungus Termitomyces towards a domesticated lifestyle.</title>
        <authorList>
            <person name="Auxier B."/>
            <person name="Grum-Grzhimaylo A."/>
            <person name="Cardenas M.E."/>
            <person name="Lodge J.D."/>
            <person name="Laessoe T."/>
            <person name="Pedersen O."/>
            <person name="Smith M.E."/>
            <person name="Kuyper T.W."/>
            <person name="Franco-Molano E.A."/>
            <person name="Baroni T.J."/>
            <person name="Aanen D.K."/>
        </authorList>
    </citation>
    <scope>NUCLEOTIDE SEQUENCE</scope>
    <source>
        <strain evidence="2">D49</strain>
    </source>
</reference>
<keyword evidence="1" id="KW-0472">Membrane</keyword>
<dbReference type="EMBL" id="JABCKI010000213">
    <property type="protein sequence ID" value="KAG5651665.1"/>
    <property type="molecule type" value="Genomic_DNA"/>
</dbReference>
<proteinExistence type="predicted"/>
<keyword evidence="3" id="KW-1185">Reference proteome</keyword>
<dbReference type="Proteomes" id="UP000717328">
    <property type="component" value="Unassembled WGS sequence"/>
</dbReference>
<feature type="non-terminal residue" evidence="2">
    <location>
        <position position="1"/>
    </location>
</feature>
<keyword evidence="1" id="KW-1133">Transmembrane helix</keyword>
<name>A0A9P7GLT7_9AGAR</name>
<dbReference type="OrthoDB" id="2657661at2759"/>
<gene>
    <name evidence="2" type="ORF">H0H81_007861</name>
</gene>
<protein>
    <submittedName>
        <fullName evidence="2">Uncharacterized protein</fullName>
    </submittedName>
</protein>
<organism evidence="2 3">
    <name type="scientific">Sphagnurus paluster</name>
    <dbReference type="NCBI Taxonomy" id="117069"/>
    <lineage>
        <taxon>Eukaryota</taxon>
        <taxon>Fungi</taxon>
        <taxon>Dikarya</taxon>
        <taxon>Basidiomycota</taxon>
        <taxon>Agaricomycotina</taxon>
        <taxon>Agaricomycetes</taxon>
        <taxon>Agaricomycetidae</taxon>
        <taxon>Agaricales</taxon>
        <taxon>Tricholomatineae</taxon>
        <taxon>Lyophyllaceae</taxon>
        <taxon>Sphagnurus</taxon>
    </lineage>
</organism>
<accession>A0A9P7GLT7</accession>
<evidence type="ECO:0000313" key="3">
    <source>
        <dbReference type="Proteomes" id="UP000717328"/>
    </source>
</evidence>
<evidence type="ECO:0000256" key="1">
    <source>
        <dbReference type="SAM" id="Phobius"/>
    </source>
</evidence>
<comment type="caution">
    <text evidence="2">The sequence shown here is derived from an EMBL/GenBank/DDBJ whole genome shotgun (WGS) entry which is preliminary data.</text>
</comment>
<evidence type="ECO:0000313" key="2">
    <source>
        <dbReference type="EMBL" id="KAG5651665.1"/>
    </source>
</evidence>
<feature type="transmembrane region" description="Helical" evidence="1">
    <location>
        <begin position="117"/>
        <end position="137"/>
    </location>
</feature>
<keyword evidence="1" id="KW-0812">Transmembrane</keyword>
<feature type="transmembrane region" description="Helical" evidence="1">
    <location>
        <begin position="80"/>
        <end position="97"/>
    </location>
</feature>
<dbReference type="AlphaFoldDB" id="A0A9P7GLT7"/>